<feature type="signal peptide" evidence="1">
    <location>
        <begin position="1"/>
        <end position="16"/>
    </location>
</feature>
<name>A0A8T9EIF2_APOCI</name>
<dbReference type="PANTHER" id="PTHR11257:SF13">
    <property type="entry name" value="GEO07322P1"/>
    <property type="match status" value="1"/>
</dbReference>
<accession>A0A8T9EIF2</accession>
<dbReference type="SUPFAM" id="SSF100910">
    <property type="entry name" value="Chemosensory protein Csp2"/>
    <property type="match status" value="1"/>
</dbReference>
<protein>
    <submittedName>
        <fullName evidence="2">Chemosensory protein 19</fullName>
    </submittedName>
</protein>
<gene>
    <name evidence="2" type="primary">CSP19</name>
</gene>
<dbReference type="AlphaFoldDB" id="A0A8T9EIF2"/>
<feature type="chain" id="PRO_5035893098" evidence="1">
    <location>
        <begin position="17"/>
        <end position="121"/>
    </location>
</feature>
<sequence length="121" mass="13840">MKLVIIVLCLVAIVLAADKYNDLNDDFNISEVLDNERLLYSYGKCLLNNGPCTPEIKQVKEKLPEALETRCAKCTEKQKQTGKQLARELKKHHPELWKDLVAKYDPQGKHQQAFQDFLASP</sequence>
<organism evidence="2">
    <name type="scientific">Apocheima cinerarius</name>
    <name type="common">Moth</name>
    <dbReference type="NCBI Taxonomy" id="706528"/>
    <lineage>
        <taxon>Eukaryota</taxon>
        <taxon>Metazoa</taxon>
        <taxon>Ecdysozoa</taxon>
        <taxon>Arthropoda</taxon>
        <taxon>Hexapoda</taxon>
        <taxon>Insecta</taxon>
        <taxon>Pterygota</taxon>
        <taxon>Neoptera</taxon>
        <taxon>Endopterygota</taxon>
        <taxon>Lepidoptera</taxon>
        <taxon>Glossata</taxon>
        <taxon>Ditrysia</taxon>
        <taxon>Geometroidea</taxon>
        <taxon>Geometridae</taxon>
        <taxon>Ennominae</taxon>
        <taxon>Apocheima</taxon>
    </lineage>
</organism>
<dbReference type="Pfam" id="PF03392">
    <property type="entry name" value="OS-D"/>
    <property type="match status" value="1"/>
</dbReference>
<keyword evidence="1" id="KW-0732">Signal</keyword>
<dbReference type="PANTHER" id="PTHR11257">
    <property type="entry name" value="CHEMOSENSORY PROTEIN-RELATED"/>
    <property type="match status" value="1"/>
</dbReference>
<dbReference type="Gene3D" id="1.10.2080.10">
    <property type="entry name" value="Insect odorant-binding protein A10/Ejaculatory bulb-specific protein 3"/>
    <property type="match status" value="1"/>
</dbReference>
<evidence type="ECO:0000256" key="1">
    <source>
        <dbReference type="SAM" id="SignalP"/>
    </source>
</evidence>
<proteinExistence type="evidence at transcript level"/>
<dbReference type="InterPro" id="IPR005055">
    <property type="entry name" value="A10/PebIII"/>
</dbReference>
<dbReference type="InterPro" id="IPR036682">
    <property type="entry name" value="OS_D_A10/PebIII_sf"/>
</dbReference>
<reference evidence="2" key="1">
    <citation type="submission" date="2020-10" db="EMBL/GenBank/DDBJ databases">
        <authorList>
            <person name="Chen L."/>
            <person name="Yang Q."/>
            <person name="Chang Z."/>
        </authorList>
    </citation>
    <scope>NUCLEOTIDE SEQUENCE</scope>
</reference>
<dbReference type="EMBL" id="MW183329">
    <property type="protein sequence ID" value="UNG39413.1"/>
    <property type="molecule type" value="mRNA"/>
</dbReference>
<evidence type="ECO:0000313" key="2">
    <source>
        <dbReference type="EMBL" id="UNG39413.1"/>
    </source>
</evidence>